<comment type="similarity">
    <text evidence="1">Belongs to the short-chain dehydrogenases/reductases (SDR) family.</text>
</comment>
<dbReference type="OrthoDB" id="9803333at2"/>
<name>A0A0J6FXT5_9BACL</name>
<proteinExistence type="inferred from homology"/>
<dbReference type="Pfam" id="PF13561">
    <property type="entry name" value="adh_short_C2"/>
    <property type="match status" value="1"/>
</dbReference>
<feature type="domain" description="Ketoreductase" evidence="4">
    <location>
        <begin position="6"/>
        <end position="185"/>
    </location>
</feature>
<dbReference type="PRINTS" id="PR00080">
    <property type="entry name" value="SDRFAMILY"/>
</dbReference>
<evidence type="ECO:0000313" key="5">
    <source>
        <dbReference type="EMBL" id="KMM39147.1"/>
    </source>
</evidence>
<evidence type="ECO:0000259" key="4">
    <source>
        <dbReference type="SMART" id="SM00822"/>
    </source>
</evidence>
<dbReference type="FunFam" id="3.40.50.720:FF:000115">
    <property type="entry name" value="3-oxoacyl-[acyl-carrier-protein] reductase FabG"/>
    <property type="match status" value="1"/>
</dbReference>
<dbReference type="AlphaFoldDB" id="A0A0J6FXT5"/>
<dbReference type="InterPro" id="IPR036291">
    <property type="entry name" value="NAD(P)-bd_dom_sf"/>
</dbReference>
<dbReference type="NCBIfam" id="NF004198">
    <property type="entry name" value="PRK05653.1-3"/>
    <property type="match status" value="1"/>
</dbReference>
<dbReference type="CDD" id="cd05333">
    <property type="entry name" value="BKR_SDR_c"/>
    <property type="match status" value="1"/>
</dbReference>
<dbReference type="Proteomes" id="UP000035996">
    <property type="component" value="Unassembled WGS sequence"/>
</dbReference>
<dbReference type="PROSITE" id="PS00061">
    <property type="entry name" value="ADH_SHORT"/>
    <property type="match status" value="1"/>
</dbReference>
<dbReference type="PANTHER" id="PTHR42760:SF40">
    <property type="entry name" value="3-OXOACYL-[ACYL-CARRIER-PROTEIN] REDUCTASE, CHLOROPLASTIC"/>
    <property type="match status" value="1"/>
</dbReference>
<dbReference type="RefSeq" id="WP_048310317.1">
    <property type="nucleotide sequence ID" value="NZ_CP119526.1"/>
</dbReference>
<sequence>MRLQSKVAVITGGANGIGFAATERFAQEGAQVSIVDFNEELGRQKAEELQSEGYHVKFFRLNVANEQDVQHTMKEIADVYGRIDILVNNAGITKDSMLHKMSSEDFKKVMDVNVNGVFYCAQAAMPYMVKQGKGKIINTSSVSGVYGNVGQTNYAAAKAAVIGMTKTWAKELGSKGINVNAVVPGFTETGMVAAVPEKVIEKMVAMVPVKRLGKPEDIANAYVFLASDESDYVNGTALHVDGGIMM</sequence>
<dbReference type="SMART" id="SM00822">
    <property type="entry name" value="PKS_KR"/>
    <property type="match status" value="1"/>
</dbReference>
<dbReference type="PRINTS" id="PR00081">
    <property type="entry name" value="GDHRDH"/>
</dbReference>
<reference evidence="5" key="1">
    <citation type="submission" date="2015-06" db="EMBL/GenBank/DDBJ databases">
        <authorList>
            <person name="Liu B."/>
            <person name="Wang J."/>
            <person name="Zhu Y."/>
            <person name="Liu G."/>
            <person name="Chen Q."/>
            <person name="Zheng C."/>
            <person name="Che J."/>
            <person name="Ge C."/>
            <person name="Shi H."/>
            <person name="Pan Z."/>
            <person name="Liu X."/>
        </authorList>
    </citation>
    <scope>NUCLEOTIDE SEQUENCE [LARGE SCALE GENOMIC DNA]</scope>
    <source>
        <strain evidence="5">DSM 16346</strain>
    </source>
</reference>
<keyword evidence="6" id="KW-1185">Reference proteome</keyword>
<comment type="caution">
    <text evidence="5">The sequence shown here is derived from an EMBL/GenBank/DDBJ whole genome shotgun (WGS) entry which is preliminary data.</text>
</comment>
<evidence type="ECO:0000256" key="3">
    <source>
        <dbReference type="ARBA" id="ARBA00023002"/>
    </source>
</evidence>
<keyword evidence="2" id="KW-0521">NADP</keyword>
<dbReference type="InterPro" id="IPR020904">
    <property type="entry name" value="Sc_DH/Rdtase_CS"/>
</dbReference>
<dbReference type="GO" id="GO:0030497">
    <property type="term" value="P:fatty acid elongation"/>
    <property type="evidence" value="ECO:0007669"/>
    <property type="project" value="TreeGrafter"/>
</dbReference>
<dbReference type="PANTHER" id="PTHR42760">
    <property type="entry name" value="SHORT-CHAIN DEHYDROGENASES/REDUCTASES FAMILY MEMBER"/>
    <property type="match status" value="1"/>
</dbReference>
<dbReference type="SUPFAM" id="SSF51735">
    <property type="entry name" value="NAD(P)-binding Rossmann-fold domains"/>
    <property type="match status" value="1"/>
</dbReference>
<evidence type="ECO:0000256" key="2">
    <source>
        <dbReference type="ARBA" id="ARBA00022857"/>
    </source>
</evidence>
<dbReference type="STRING" id="157733.AB986_07930"/>
<dbReference type="EMBL" id="LELK01000001">
    <property type="protein sequence ID" value="KMM39147.1"/>
    <property type="molecule type" value="Genomic_DNA"/>
</dbReference>
<dbReference type="PATRIC" id="fig|157733.3.peg.3860"/>
<keyword evidence="3" id="KW-0560">Oxidoreductase</keyword>
<evidence type="ECO:0000256" key="1">
    <source>
        <dbReference type="ARBA" id="ARBA00006484"/>
    </source>
</evidence>
<dbReference type="NCBIfam" id="NF005559">
    <property type="entry name" value="PRK07231.1"/>
    <property type="match status" value="1"/>
</dbReference>
<dbReference type="NCBIfam" id="NF009466">
    <property type="entry name" value="PRK12826.1-2"/>
    <property type="match status" value="1"/>
</dbReference>
<dbReference type="Gene3D" id="3.40.50.720">
    <property type="entry name" value="NAD(P)-binding Rossmann-like Domain"/>
    <property type="match status" value="1"/>
</dbReference>
<gene>
    <name evidence="5" type="ORF">AB986_07930</name>
</gene>
<dbReference type="GO" id="GO:0016616">
    <property type="term" value="F:oxidoreductase activity, acting on the CH-OH group of donors, NAD or NADP as acceptor"/>
    <property type="evidence" value="ECO:0007669"/>
    <property type="project" value="UniProtKB-ARBA"/>
</dbReference>
<evidence type="ECO:0000313" key="6">
    <source>
        <dbReference type="Proteomes" id="UP000035996"/>
    </source>
</evidence>
<protein>
    <submittedName>
        <fullName evidence="5">3-oxoacyl-ACP synthase</fullName>
    </submittedName>
</protein>
<accession>A0A0J6FXT5</accession>
<dbReference type="InterPro" id="IPR057326">
    <property type="entry name" value="KR_dom"/>
</dbReference>
<dbReference type="InterPro" id="IPR002347">
    <property type="entry name" value="SDR_fam"/>
</dbReference>
<organism evidence="5 6">
    <name type="scientific">Guptibacillus hwajinpoensis</name>
    <dbReference type="NCBI Taxonomy" id="208199"/>
    <lineage>
        <taxon>Bacteria</taxon>
        <taxon>Bacillati</taxon>
        <taxon>Bacillota</taxon>
        <taxon>Bacilli</taxon>
        <taxon>Bacillales</taxon>
        <taxon>Guptibacillaceae</taxon>
        <taxon>Guptibacillus</taxon>
    </lineage>
</organism>